<dbReference type="Proteomes" id="UP000234331">
    <property type="component" value="Unassembled WGS sequence"/>
</dbReference>
<dbReference type="InterPro" id="IPR016181">
    <property type="entry name" value="Acyl_CoA_acyltransferase"/>
</dbReference>
<keyword evidence="2" id="KW-1185">Reference proteome</keyword>
<name>A0A2I2KYQ8_9ACTN</name>
<dbReference type="AlphaFoldDB" id="A0A2I2KYQ8"/>
<dbReference type="Gene3D" id="3.40.630.30">
    <property type="match status" value="1"/>
</dbReference>
<organism evidence="1 2">
    <name type="scientific">Frankia canadensis</name>
    <dbReference type="NCBI Taxonomy" id="1836972"/>
    <lineage>
        <taxon>Bacteria</taxon>
        <taxon>Bacillati</taxon>
        <taxon>Actinomycetota</taxon>
        <taxon>Actinomycetes</taxon>
        <taxon>Frankiales</taxon>
        <taxon>Frankiaceae</taxon>
        <taxon>Frankia</taxon>
    </lineage>
</organism>
<sequence>MGPVALEVARAVAGGPPATARALRHAVFVRHIWMRRELLPGLRAARDRDAATLRELMDSAAGECPGHGLAAERPAWPAGESPLGGLASARSAGAGEPARRLWELSTTLVRRVEREAAGWGAAELGLWTDTRLAGADRLLRRLGYAATGRSRDLREFSAATEIEFRRALSVAAVPRRAADGLIGRIG</sequence>
<reference evidence="1 2" key="1">
    <citation type="submission" date="2017-06" db="EMBL/GenBank/DDBJ databases">
        <authorList>
            <person name="Kim H.J."/>
            <person name="Triplett B.A."/>
        </authorList>
    </citation>
    <scope>NUCLEOTIDE SEQUENCE [LARGE SCALE GENOMIC DNA]</scope>
    <source>
        <strain evidence="1">FRACA_ARgP5</strain>
    </source>
</reference>
<dbReference type="GO" id="GO:0016740">
    <property type="term" value="F:transferase activity"/>
    <property type="evidence" value="ECO:0007669"/>
    <property type="project" value="UniProtKB-KW"/>
</dbReference>
<proteinExistence type="predicted"/>
<keyword evidence="1" id="KW-0808">Transferase</keyword>
<evidence type="ECO:0000313" key="1">
    <source>
        <dbReference type="EMBL" id="SNQ50801.1"/>
    </source>
</evidence>
<dbReference type="SUPFAM" id="SSF55729">
    <property type="entry name" value="Acyl-CoA N-acyltransferases (Nat)"/>
    <property type="match status" value="1"/>
</dbReference>
<protein>
    <submittedName>
        <fullName evidence="1">Acetyltransferase</fullName>
    </submittedName>
</protein>
<evidence type="ECO:0000313" key="2">
    <source>
        <dbReference type="Proteomes" id="UP000234331"/>
    </source>
</evidence>
<dbReference type="EMBL" id="FZMO01000479">
    <property type="protein sequence ID" value="SNQ50801.1"/>
    <property type="molecule type" value="Genomic_DNA"/>
</dbReference>
<accession>A0A2I2KYQ8</accession>
<gene>
    <name evidence="1" type="ORF">FRACA_530024</name>
</gene>